<evidence type="ECO:0000256" key="19">
    <source>
        <dbReference type="ARBA" id="ARBA00023027"/>
    </source>
</evidence>
<comment type="catalytic activity">
    <reaction evidence="62">
        <text>(2E)-decenoyl-[ACP] + NADPH + H(+) = decanoyl-[ACP] + NADP(+)</text>
        <dbReference type="Rhea" id="RHEA:41864"/>
        <dbReference type="Rhea" id="RHEA-COMP:9639"/>
        <dbReference type="Rhea" id="RHEA-COMP:9640"/>
        <dbReference type="ChEBI" id="CHEBI:15378"/>
        <dbReference type="ChEBI" id="CHEBI:57783"/>
        <dbReference type="ChEBI" id="CHEBI:58349"/>
        <dbReference type="ChEBI" id="CHEBI:78467"/>
        <dbReference type="ChEBI" id="CHEBI:78468"/>
    </reaction>
    <physiologicalReaction direction="left-to-right" evidence="62">
        <dbReference type="Rhea" id="RHEA:41865"/>
    </physiologicalReaction>
</comment>
<keyword evidence="66" id="KW-0812">Transmembrane</keyword>
<dbReference type="CDD" id="cd00833">
    <property type="entry name" value="PKS"/>
    <property type="match status" value="1"/>
</dbReference>
<evidence type="ECO:0000256" key="36">
    <source>
        <dbReference type="ARBA" id="ARBA00047400"/>
    </source>
</evidence>
<dbReference type="InterPro" id="IPR020841">
    <property type="entry name" value="PKS_Beta-ketoAc_synthase_dom"/>
</dbReference>
<comment type="catalytic activity">
    <reaction evidence="34">
        <text>3-oxooctadecanoyl-[ACP] + NADPH + H(+) = (3R)-hydroxyoctadecanoyl-[ACP] + NADP(+)</text>
        <dbReference type="Rhea" id="RHEA:41920"/>
        <dbReference type="Rhea" id="RHEA-COMP:9653"/>
        <dbReference type="Rhea" id="RHEA-COMP:9654"/>
        <dbReference type="ChEBI" id="CHEBI:15378"/>
        <dbReference type="ChEBI" id="CHEBI:57783"/>
        <dbReference type="ChEBI" id="CHEBI:58349"/>
        <dbReference type="ChEBI" id="CHEBI:78487"/>
        <dbReference type="ChEBI" id="CHEBI:78488"/>
    </reaction>
    <physiologicalReaction direction="left-to-right" evidence="34">
        <dbReference type="Rhea" id="RHEA:41921"/>
    </physiologicalReaction>
</comment>
<evidence type="ECO:0000256" key="5">
    <source>
        <dbReference type="ARBA" id="ARBA00012948"/>
    </source>
</evidence>
<dbReference type="Pfam" id="PF08659">
    <property type="entry name" value="KR"/>
    <property type="match status" value="1"/>
</dbReference>
<evidence type="ECO:0000256" key="32">
    <source>
        <dbReference type="ARBA" id="ARBA00023442"/>
    </source>
</evidence>
<evidence type="ECO:0000256" key="6">
    <source>
        <dbReference type="ARBA" id="ARBA00013191"/>
    </source>
</evidence>
<dbReference type="FunFam" id="3.40.47.10:FF:000033">
    <property type="entry name" value="Fatty acid synthase"/>
    <property type="match status" value="1"/>
</dbReference>
<dbReference type="EC" id="1.3.1.39" evidence="2"/>
<comment type="pathway">
    <text evidence="1">Lipid metabolism.</text>
</comment>
<evidence type="ECO:0000256" key="18">
    <source>
        <dbReference type="ARBA" id="ARBA00023002"/>
    </source>
</evidence>
<dbReference type="Gene3D" id="3.10.129.110">
    <property type="entry name" value="Polyketide synthase dehydratase"/>
    <property type="match status" value="1"/>
</dbReference>
<comment type="catalytic activity">
    <reaction evidence="33">
        <text>acetyl-CoA + n malonyl-CoA + 2n NADPH + 2n H(+) = a long-chain fatty acid + (n+1) CoA + n CO2 + 2n NADP(+).</text>
        <dbReference type="EC" id="2.3.1.85"/>
    </reaction>
</comment>
<dbReference type="SUPFAM" id="SSF47336">
    <property type="entry name" value="ACP-like"/>
    <property type="match status" value="1"/>
</dbReference>
<reference evidence="70 71" key="1">
    <citation type="journal article" date="2015" name="Nat. Commun.">
        <title>Lucilia cuprina genome unlocks parasitic fly biology to underpin future interventions.</title>
        <authorList>
            <person name="Anstead C.A."/>
            <person name="Korhonen P.K."/>
            <person name="Young N.D."/>
            <person name="Hall R.S."/>
            <person name="Jex A.R."/>
            <person name="Murali S.C."/>
            <person name="Hughes D.S."/>
            <person name="Lee S.F."/>
            <person name="Perry T."/>
            <person name="Stroehlein A.J."/>
            <person name="Ansell B.R."/>
            <person name="Breugelmans B."/>
            <person name="Hofmann A."/>
            <person name="Qu J."/>
            <person name="Dugan S."/>
            <person name="Lee S.L."/>
            <person name="Chao H."/>
            <person name="Dinh H."/>
            <person name="Han Y."/>
            <person name="Doddapaneni H.V."/>
            <person name="Worley K.C."/>
            <person name="Muzny D.M."/>
            <person name="Ioannidis P."/>
            <person name="Waterhouse R.M."/>
            <person name="Zdobnov E.M."/>
            <person name="James P.J."/>
            <person name="Bagnall N.H."/>
            <person name="Kotze A.C."/>
            <person name="Gibbs R.A."/>
            <person name="Richards S."/>
            <person name="Batterham P."/>
            <person name="Gasser R.B."/>
        </authorList>
    </citation>
    <scope>NUCLEOTIDE SEQUENCE [LARGE SCALE GENOMIC DNA]</scope>
    <source>
        <strain evidence="70 71">LS</strain>
        <tissue evidence="70">Full body</tissue>
    </source>
</reference>
<evidence type="ECO:0000256" key="16">
    <source>
        <dbReference type="ARBA" id="ARBA00022898"/>
    </source>
</evidence>
<comment type="catalytic activity">
    <reaction evidence="59">
        <text>3-oxohexadecanoyl-[ACP] + NADPH + H(+) = (3R)-hydroxyhexadecanoyl-[ACP] + NADP(+)</text>
        <dbReference type="Rhea" id="RHEA:41904"/>
        <dbReference type="Rhea" id="RHEA-COMP:9649"/>
        <dbReference type="Rhea" id="RHEA-COMP:9650"/>
        <dbReference type="ChEBI" id="CHEBI:15378"/>
        <dbReference type="ChEBI" id="CHEBI:57783"/>
        <dbReference type="ChEBI" id="CHEBI:58349"/>
        <dbReference type="ChEBI" id="CHEBI:78478"/>
        <dbReference type="ChEBI" id="CHEBI:78480"/>
    </reaction>
    <physiologicalReaction direction="left-to-right" evidence="59">
        <dbReference type="Rhea" id="RHEA:41905"/>
    </physiologicalReaction>
</comment>
<feature type="active site" description="Proton acceptor; for dehydratase activity" evidence="64">
    <location>
        <position position="1039"/>
    </location>
</feature>
<keyword evidence="22" id="KW-0511">Multifunctional enzyme</keyword>
<dbReference type="InterPro" id="IPR009081">
    <property type="entry name" value="PP-bd_ACP"/>
</dbReference>
<dbReference type="FunFam" id="3.40.50.720:FF:000209">
    <property type="entry name" value="Polyketide synthase Pks12"/>
    <property type="match status" value="1"/>
</dbReference>
<comment type="catalytic activity">
    <reaction evidence="41">
        <text>(2E)-hexadecenoyl-[ACP] + NADPH + H(+) = hexadecanoyl-[ACP] + NADP(+)</text>
        <dbReference type="Rhea" id="RHEA:41912"/>
        <dbReference type="Rhea" id="RHEA-COMP:9651"/>
        <dbReference type="Rhea" id="RHEA-COMP:9652"/>
        <dbReference type="ChEBI" id="CHEBI:15378"/>
        <dbReference type="ChEBI" id="CHEBI:57783"/>
        <dbReference type="ChEBI" id="CHEBI:58349"/>
        <dbReference type="ChEBI" id="CHEBI:78481"/>
        <dbReference type="ChEBI" id="CHEBI:78483"/>
    </reaction>
    <physiologicalReaction direction="left-to-right" evidence="41">
        <dbReference type="Rhea" id="RHEA:41913"/>
    </physiologicalReaction>
</comment>
<protein>
    <recommendedName>
        <fullName evidence="7">Fatty acid synthase</fullName>
        <ecNumber evidence="5">1.1.1.100</ecNumber>
        <ecNumber evidence="2">1.3.1.39</ecNumber>
        <ecNumber evidence="6">2.3.1.41</ecNumber>
        <ecNumber evidence="4">2.3.1.85</ecNumber>
        <ecNumber evidence="3">3.1.2.14</ecNumber>
    </recommendedName>
</protein>
<evidence type="ECO:0000256" key="40">
    <source>
        <dbReference type="ARBA" id="ARBA00047578"/>
    </source>
</evidence>
<evidence type="ECO:0000256" key="49">
    <source>
        <dbReference type="ARBA" id="ARBA00048506"/>
    </source>
</evidence>
<proteinExistence type="predicted"/>
<dbReference type="InterPro" id="IPR042104">
    <property type="entry name" value="PKS_dehydratase_sf"/>
</dbReference>
<evidence type="ECO:0000256" key="61">
    <source>
        <dbReference type="ARBA" id="ARBA00049449"/>
    </source>
</evidence>
<evidence type="ECO:0000256" key="47">
    <source>
        <dbReference type="ARBA" id="ARBA00048289"/>
    </source>
</evidence>
<dbReference type="SMART" id="SM00822">
    <property type="entry name" value="PKS_KR"/>
    <property type="match status" value="1"/>
</dbReference>
<evidence type="ECO:0000256" key="23">
    <source>
        <dbReference type="ARBA" id="ARBA00023332"/>
    </source>
</evidence>
<comment type="catalytic activity">
    <reaction evidence="63">
        <text>octanoyl-[ACP] + malonyl-[ACP] + H(+) = 3-oxodecanoyl-[ACP] + holo-[ACP] + CO2</text>
        <dbReference type="Rhea" id="RHEA:41852"/>
        <dbReference type="Rhea" id="RHEA-COMP:9623"/>
        <dbReference type="Rhea" id="RHEA-COMP:9636"/>
        <dbReference type="Rhea" id="RHEA-COMP:9637"/>
        <dbReference type="Rhea" id="RHEA-COMP:9685"/>
        <dbReference type="ChEBI" id="CHEBI:15378"/>
        <dbReference type="ChEBI" id="CHEBI:16526"/>
        <dbReference type="ChEBI" id="CHEBI:64479"/>
        <dbReference type="ChEBI" id="CHEBI:78449"/>
        <dbReference type="ChEBI" id="CHEBI:78463"/>
        <dbReference type="ChEBI" id="CHEBI:78464"/>
    </reaction>
    <physiologicalReaction direction="left-to-right" evidence="63">
        <dbReference type="Rhea" id="RHEA:41853"/>
    </physiologicalReaction>
</comment>
<dbReference type="GO" id="GO:0004313">
    <property type="term" value="F:[acyl-carrier-protein] S-acetyltransferase activity"/>
    <property type="evidence" value="ECO:0007669"/>
    <property type="project" value="UniProtKB-EC"/>
</dbReference>
<dbReference type="SMART" id="SM00829">
    <property type="entry name" value="PKS_ER"/>
    <property type="match status" value="1"/>
</dbReference>
<evidence type="ECO:0000256" key="52">
    <source>
        <dbReference type="ARBA" id="ARBA00048691"/>
    </source>
</evidence>
<dbReference type="PANTHER" id="PTHR43775">
    <property type="entry name" value="FATTY ACID SYNTHASE"/>
    <property type="match status" value="1"/>
</dbReference>
<dbReference type="InterPro" id="IPR049900">
    <property type="entry name" value="PKS_mFAS_DH"/>
</dbReference>
<dbReference type="InterPro" id="IPR014031">
    <property type="entry name" value="Ketoacyl_synth_C"/>
</dbReference>
<dbReference type="InterPro" id="IPR029058">
    <property type="entry name" value="AB_hydrolase_fold"/>
</dbReference>
<dbReference type="InterPro" id="IPR049552">
    <property type="entry name" value="PKS_DH_N"/>
</dbReference>
<keyword evidence="17" id="KW-0007">Acetylation</keyword>
<feature type="domain" description="PKS/mFAS DH" evidence="69">
    <location>
        <begin position="1007"/>
        <end position="1273"/>
    </location>
</feature>
<dbReference type="PROSITE" id="PS00606">
    <property type="entry name" value="KS3_1"/>
    <property type="match status" value="1"/>
</dbReference>
<dbReference type="FunFam" id="1.10.1200.10:FF:000013">
    <property type="entry name" value="Fatty acid synthase"/>
    <property type="match status" value="1"/>
</dbReference>
<comment type="catalytic activity">
    <reaction evidence="54">
        <text>3-oxotetradecanoyl-[ACP] + NADPH + H(+) = (3R)-hydroxytetradecanoyl-[ACP] + NADP(+)</text>
        <dbReference type="Rhea" id="RHEA:41888"/>
        <dbReference type="Rhea" id="RHEA-COMP:9645"/>
        <dbReference type="Rhea" id="RHEA-COMP:9646"/>
        <dbReference type="ChEBI" id="CHEBI:15378"/>
        <dbReference type="ChEBI" id="CHEBI:57783"/>
        <dbReference type="ChEBI" id="CHEBI:58349"/>
        <dbReference type="ChEBI" id="CHEBI:78473"/>
        <dbReference type="ChEBI" id="CHEBI:78474"/>
    </reaction>
    <physiologicalReaction direction="left-to-right" evidence="54">
        <dbReference type="Rhea" id="RHEA:41889"/>
    </physiologicalReaction>
</comment>
<keyword evidence="14" id="KW-0276">Fatty acid metabolism</keyword>
<dbReference type="SMART" id="SM00827">
    <property type="entry name" value="PKS_AT"/>
    <property type="match status" value="1"/>
</dbReference>
<evidence type="ECO:0000256" key="54">
    <source>
        <dbReference type="ARBA" id="ARBA00048935"/>
    </source>
</evidence>
<dbReference type="InterPro" id="IPR032821">
    <property type="entry name" value="PKS_assoc"/>
</dbReference>
<evidence type="ECO:0000256" key="22">
    <source>
        <dbReference type="ARBA" id="ARBA00023268"/>
    </source>
</evidence>
<comment type="catalytic activity">
    <reaction evidence="48">
        <text>(2E)-octenoyl-[ACP] + NADPH + H(+) = octanoyl-[ACP] + NADP(+)</text>
        <dbReference type="Rhea" id="RHEA:41848"/>
        <dbReference type="Rhea" id="RHEA-COMP:9635"/>
        <dbReference type="Rhea" id="RHEA-COMP:9636"/>
        <dbReference type="ChEBI" id="CHEBI:15378"/>
        <dbReference type="ChEBI" id="CHEBI:57783"/>
        <dbReference type="ChEBI" id="CHEBI:58349"/>
        <dbReference type="ChEBI" id="CHEBI:78462"/>
        <dbReference type="ChEBI" id="CHEBI:78463"/>
    </reaction>
    <physiologicalReaction direction="left-to-right" evidence="48">
        <dbReference type="Rhea" id="RHEA:41849"/>
    </physiologicalReaction>
</comment>
<feature type="region of interest" description="Disordered" evidence="65">
    <location>
        <begin position="2246"/>
        <end position="2271"/>
    </location>
</feature>
<evidence type="ECO:0000256" key="42">
    <source>
        <dbReference type="ARBA" id="ARBA00047897"/>
    </source>
</evidence>
<dbReference type="Proteomes" id="UP000037069">
    <property type="component" value="Unassembled WGS sequence"/>
</dbReference>
<dbReference type="Gene3D" id="3.40.47.10">
    <property type="match status" value="1"/>
</dbReference>
<dbReference type="InterPro" id="IPR016036">
    <property type="entry name" value="Malonyl_transacylase_ACP-bd"/>
</dbReference>
<dbReference type="InterPro" id="IPR049391">
    <property type="entry name" value="FAS_pseudo-KR"/>
</dbReference>
<comment type="catalytic activity">
    <reaction evidence="39">
        <text>(2E)-butenoyl-[ACP] + NADPH + H(+) = butanoyl-[ACP] + NADP(+)</text>
        <dbReference type="Rhea" id="RHEA:41812"/>
        <dbReference type="Rhea" id="RHEA-COMP:9627"/>
        <dbReference type="Rhea" id="RHEA-COMP:9628"/>
        <dbReference type="ChEBI" id="CHEBI:15378"/>
        <dbReference type="ChEBI" id="CHEBI:57783"/>
        <dbReference type="ChEBI" id="CHEBI:58349"/>
        <dbReference type="ChEBI" id="CHEBI:78453"/>
        <dbReference type="ChEBI" id="CHEBI:78454"/>
    </reaction>
    <physiologicalReaction direction="left-to-right" evidence="39">
        <dbReference type="Rhea" id="RHEA:41813"/>
    </physiologicalReaction>
</comment>
<comment type="catalytic activity">
    <reaction evidence="37">
        <text>3-oxodecanoyl-[ACP] + NADPH + H(+) = (3R)-hydroxydecanoyl-[ACP] + NADP(+)</text>
        <dbReference type="Rhea" id="RHEA:41856"/>
        <dbReference type="Rhea" id="RHEA-COMP:9637"/>
        <dbReference type="Rhea" id="RHEA-COMP:9638"/>
        <dbReference type="ChEBI" id="CHEBI:15378"/>
        <dbReference type="ChEBI" id="CHEBI:57783"/>
        <dbReference type="ChEBI" id="CHEBI:58349"/>
        <dbReference type="ChEBI" id="CHEBI:78464"/>
        <dbReference type="ChEBI" id="CHEBI:78466"/>
    </reaction>
    <physiologicalReaction direction="left-to-right" evidence="37">
        <dbReference type="Rhea" id="RHEA:41857"/>
    </physiologicalReaction>
</comment>
<feature type="compositionally biased region" description="Basic residues" evidence="65">
    <location>
        <begin position="50"/>
        <end position="61"/>
    </location>
</feature>
<dbReference type="Gene3D" id="3.30.70.3290">
    <property type="match status" value="1"/>
</dbReference>
<dbReference type="GO" id="GO:0004315">
    <property type="term" value="F:3-oxoacyl-[acyl-carrier-protein] synthase activity"/>
    <property type="evidence" value="ECO:0007669"/>
    <property type="project" value="UniProtKB-EC"/>
</dbReference>
<comment type="function">
    <text evidence="32">Fatty acid synthetase is a multifunctional enzyme that catalyzes the de novo biosynthesis of long-chain saturated fatty acids starting from acetyl-CoA and malonyl-CoA in the presence of NADPH. This multifunctional protein contains 7 catalytic activities and a site for the binding of the prosthetic group 4'-phosphopantetheine of the acyl carrier protein ([ACP]) domain.</text>
</comment>
<dbReference type="OrthoDB" id="329835at2759"/>
<comment type="catalytic activity">
    <reaction evidence="27">
        <text>a (3R)-hydroxyacyl-[ACP] = a (2E)-enoyl-[ACP] + H2O</text>
        <dbReference type="Rhea" id="RHEA:13097"/>
        <dbReference type="Rhea" id="RHEA-COMP:9925"/>
        <dbReference type="Rhea" id="RHEA-COMP:9945"/>
        <dbReference type="ChEBI" id="CHEBI:15377"/>
        <dbReference type="ChEBI" id="CHEBI:78784"/>
        <dbReference type="ChEBI" id="CHEBI:78827"/>
        <dbReference type="EC" id="4.2.1.59"/>
    </reaction>
    <physiologicalReaction direction="left-to-right" evidence="27">
        <dbReference type="Rhea" id="RHEA:13098"/>
    </physiologicalReaction>
</comment>
<dbReference type="OMA" id="KMRGGEF"/>
<comment type="caution">
    <text evidence="70">The sequence shown here is derived from an EMBL/GenBank/DDBJ whole genome shotgun (WGS) entry which is preliminary data.</text>
</comment>
<evidence type="ECO:0000256" key="17">
    <source>
        <dbReference type="ARBA" id="ARBA00022990"/>
    </source>
</evidence>
<evidence type="ECO:0000256" key="21">
    <source>
        <dbReference type="ARBA" id="ARBA00023160"/>
    </source>
</evidence>
<evidence type="ECO:0000256" key="39">
    <source>
        <dbReference type="ARBA" id="ARBA00047500"/>
    </source>
</evidence>
<evidence type="ECO:0000256" key="4">
    <source>
        <dbReference type="ARBA" id="ARBA00012873"/>
    </source>
</evidence>
<comment type="catalytic activity">
    <reaction evidence="31">
        <text>(3R)-hydroxybutanoyl-[ACP] = (2E)-butenoyl-[ACP] + H2O</text>
        <dbReference type="Rhea" id="RHEA:41808"/>
        <dbReference type="Rhea" id="RHEA-COMP:9626"/>
        <dbReference type="Rhea" id="RHEA-COMP:9627"/>
        <dbReference type="ChEBI" id="CHEBI:15377"/>
        <dbReference type="ChEBI" id="CHEBI:78451"/>
        <dbReference type="ChEBI" id="CHEBI:78453"/>
    </reaction>
    <physiologicalReaction direction="left-to-right" evidence="31">
        <dbReference type="Rhea" id="RHEA:41809"/>
    </physiologicalReaction>
</comment>
<dbReference type="CDD" id="cd05195">
    <property type="entry name" value="enoyl_red"/>
    <property type="match status" value="1"/>
</dbReference>
<dbReference type="InterPro" id="IPR016039">
    <property type="entry name" value="Thiolase-like"/>
</dbReference>
<keyword evidence="9" id="KW-0444">Lipid biosynthesis</keyword>
<evidence type="ECO:0000256" key="41">
    <source>
        <dbReference type="ARBA" id="ARBA00047810"/>
    </source>
</evidence>
<evidence type="ECO:0000256" key="13">
    <source>
        <dbReference type="ARBA" id="ARBA00022801"/>
    </source>
</evidence>
<dbReference type="Pfam" id="PF00698">
    <property type="entry name" value="Acyl_transf_1"/>
    <property type="match status" value="1"/>
</dbReference>
<evidence type="ECO:0000256" key="63">
    <source>
        <dbReference type="ARBA" id="ARBA00049533"/>
    </source>
</evidence>
<comment type="catalytic activity">
    <reaction evidence="28">
        <text>(3R)-hydroxytetradecanoyl-[ACP] = (2E)-tetradecenoyl-[ACP] + H2O</text>
        <dbReference type="Rhea" id="RHEA:41892"/>
        <dbReference type="Rhea" id="RHEA-COMP:9646"/>
        <dbReference type="Rhea" id="RHEA-COMP:9647"/>
        <dbReference type="ChEBI" id="CHEBI:15377"/>
        <dbReference type="ChEBI" id="CHEBI:78474"/>
        <dbReference type="ChEBI" id="CHEBI:78475"/>
    </reaction>
    <physiologicalReaction direction="left-to-right" evidence="28">
        <dbReference type="Rhea" id="RHEA:41893"/>
    </physiologicalReaction>
</comment>
<dbReference type="InterPro" id="IPR001031">
    <property type="entry name" value="Thioesterase"/>
</dbReference>
<feature type="domain" description="Carrier" evidence="67">
    <location>
        <begin position="2174"/>
        <end position="2251"/>
    </location>
</feature>
<dbReference type="GO" id="GO:0004312">
    <property type="term" value="F:fatty acid synthase activity"/>
    <property type="evidence" value="ECO:0007669"/>
    <property type="project" value="UniProtKB-EC"/>
</dbReference>
<dbReference type="SUPFAM" id="SSF55048">
    <property type="entry name" value="Probable ACP-binding domain of malonyl-CoA ACP transacylase"/>
    <property type="match status" value="1"/>
</dbReference>
<keyword evidence="15" id="KW-0521">NADP</keyword>
<evidence type="ECO:0000256" key="34">
    <source>
        <dbReference type="ARBA" id="ARBA00047300"/>
    </source>
</evidence>
<dbReference type="Gene3D" id="3.40.366.10">
    <property type="entry name" value="Malonyl-Coenzyme A Acyl Carrier Protein, domain 2"/>
    <property type="match status" value="1"/>
</dbReference>
<comment type="catalytic activity">
    <reaction evidence="45">
        <text>hexadecanoyl-[ACP] + malonyl-[ACP] + H(+) = 3-oxooctadecanoyl-[ACP] + holo-[ACP] + CO2</text>
        <dbReference type="Rhea" id="RHEA:41916"/>
        <dbReference type="Rhea" id="RHEA-COMP:9623"/>
        <dbReference type="Rhea" id="RHEA-COMP:9652"/>
        <dbReference type="Rhea" id="RHEA-COMP:9653"/>
        <dbReference type="Rhea" id="RHEA-COMP:9685"/>
        <dbReference type="ChEBI" id="CHEBI:15378"/>
        <dbReference type="ChEBI" id="CHEBI:16526"/>
        <dbReference type="ChEBI" id="CHEBI:64479"/>
        <dbReference type="ChEBI" id="CHEBI:78449"/>
        <dbReference type="ChEBI" id="CHEBI:78483"/>
        <dbReference type="ChEBI" id="CHEBI:78487"/>
    </reaction>
    <physiologicalReaction direction="left-to-right" evidence="45">
        <dbReference type="Rhea" id="RHEA:41917"/>
    </physiologicalReaction>
</comment>
<dbReference type="GO" id="GO:0031177">
    <property type="term" value="F:phosphopantetheine binding"/>
    <property type="evidence" value="ECO:0007669"/>
    <property type="project" value="InterPro"/>
</dbReference>
<evidence type="ECO:0000256" key="7">
    <source>
        <dbReference type="ARBA" id="ARBA00018769"/>
    </source>
</evidence>
<feature type="region of interest" description="C-terminal hotdog fold" evidence="64">
    <location>
        <begin position="1140"/>
        <end position="1273"/>
    </location>
</feature>
<dbReference type="EMBL" id="JRES01001454">
    <property type="protein sequence ID" value="KNC22821.1"/>
    <property type="molecule type" value="Genomic_DNA"/>
</dbReference>
<evidence type="ECO:0000259" key="68">
    <source>
        <dbReference type="PROSITE" id="PS52004"/>
    </source>
</evidence>
<dbReference type="GO" id="GO:0016297">
    <property type="term" value="F:fatty acyl-[ACP] hydrolase activity"/>
    <property type="evidence" value="ECO:0007669"/>
    <property type="project" value="UniProtKB-EC"/>
</dbReference>
<comment type="catalytic activity">
    <reaction evidence="58">
        <text>3-oxododecanoyl-[ACP] + NADPH + H(+) = (3R)-hydroxydodecanoyl-[ACP] + NADP(+)</text>
        <dbReference type="Rhea" id="RHEA:41872"/>
        <dbReference type="Rhea" id="RHEA-COMP:9641"/>
        <dbReference type="Rhea" id="RHEA-COMP:9642"/>
        <dbReference type="ChEBI" id="CHEBI:15378"/>
        <dbReference type="ChEBI" id="CHEBI:57783"/>
        <dbReference type="ChEBI" id="CHEBI:58349"/>
        <dbReference type="ChEBI" id="CHEBI:78469"/>
        <dbReference type="ChEBI" id="CHEBI:78470"/>
    </reaction>
    <physiologicalReaction direction="left-to-right" evidence="58">
        <dbReference type="Rhea" id="RHEA:41873"/>
    </physiologicalReaction>
</comment>
<comment type="catalytic activity">
    <reaction evidence="51">
        <text>a 2,3-saturated acyl-[ACP] + NADP(+) = a (2E)-enoyl-[ACP] + NADPH + H(+)</text>
        <dbReference type="Rhea" id="RHEA:22564"/>
        <dbReference type="Rhea" id="RHEA-COMP:9925"/>
        <dbReference type="Rhea" id="RHEA-COMP:9926"/>
        <dbReference type="ChEBI" id="CHEBI:15378"/>
        <dbReference type="ChEBI" id="CHEBI:57783"/>
        <dbReference type="ChEBI" id="CHEBI:58349"/>
        <dbReference type="ChEBI" id="CHEBI:78784"/>
        <dbReference type="ChEBI" id="CHEBI:78785"/>
        <dbReference type="EC" id="1.3.1.39"/>
    </reaction>
    <physiologicalReaction direction="right-to-left" evidence="51">
        <dbReference type="Rhea" id="RHEA:22566"/>
    </physiologicalReaction>
</comment>
<evidence type="ECO:0000256" key="1">
    <source>
        <dbReference type="ARBA" id="ARBA00005189"/>
    </source>
</evidence>
<keyword evidence="13" id="KW-0378">Hydrolase</keyword>
<evidence type="ECO:0000256" key="9">
    <source>
        <dbReference type="ARBA" id="ARBA00022516"/>
    </source>
</evidence>
<comment type="catalytic activity">
    <reaction evidence="55">
        <text>(2E)-octadecenoyl-[ACP] + NADPH + H(+) = octadecanoyl-[ACP] + NADP(+)</text>
        <dbReference type="Rhea" id="RHEA:41928"/>
        <dbReference type="Rhea" id="RHEA-COMP:9655"/>
        <dbReference type="Rhea" id="RHEA-COMP:9656"/>
        <dbReference type="ChEBI" id="CHEBI:15378"/>
        <dbReference type="ChEBI" id="CHEBI:57783"/>
        <dbReference type="ChEBI" id="CHEBI:58349"/>
        <dbReference type="ChEBI" id="CHEBI:78489"/>
        <dbReference type="ChEBI" id="CHEBI:78495"/>
    </reaction>
    <physiologicalReaction direction="left-to-right" evidence="55">
        <dbReference type="Rhea" id="RHEA:41929"/>
    </physiologicalReaction>
</comment>
<dbReference type="InterPro" id="IPR018201">
    <property type="entry name" value="Ketoacyl_synth_AS"/>
</dbReference>
<evidence type="ECO:0000256" key="14">
    <source>
        <dbReference type="ARBA" id="ARBA00022832"/>
    </source>
</evidence>
<dbReference type="Gene3D" id="1.10.1200.10">
    <property type="entry name" value="ACP-like"/>
    <property type="match status" value="1"/>
</dbReference>
<keyword evidence="8" id="KW-0596">Phosphopantetheine</keyword>
<comment type="catalytic activity">
    <reaction evidence="29">
        <text>(3R)-hydroxyoctadecanoyl-[ACP] = (2E)-octadecenoyl-[ACP] + H2O</text>
        <dbReference type="Rhea" id="RHEA:41924"/>
        <dbReference type="Rhea" id="RHEA-COMP:9654"/>
        <dbReference type="Rhea" id="RHEA-COMP:9655"/>
        <dbReference type="ChEBI" id="CHEBI:15377"/>
        <dbReference type="ChEBI" id="CHEBI:78488"/>
        <dbReference type="ChEBI" id="CHEBI:78489"/>
    </reaction>
    <physiologicalReaction direction="left-to-right" evidence="29">
        <dbReference type="Rhea" id="RHEA:41925"/>
    </physiologicalReaction>
</comment>
<comment type="catalytic activity">
    <reaction evidence="52">
        <text>holo-[ACP] + acetyl-CoA = acetyl-[ACP] + CoA</text>
        <dbReference type="Rhea" id="RHEA:41788"/>
        <dbReference type="Rhea" id="RHEA-COMP:9621"/>
        <dbReference type="Rhea" id="RHEA-COMP:9685"/>
        <dbReference type="ChEBI" id="CHEBI:57287"/>
        <dbReference type="ChEBI" id="CHEBI:57288"/>
        <dbReference type="ChEBI" id="CHEBI:64479"/>
        <dbReference type="ChEBI" id="CHEBI:78446"/>
        <dbReference type="EC" id="2.3.1.38"/>
    </reaction>
    <physiologicalReaction direction="left-to-right" evidence="52">
        <dbReference type="Rhea" id="RHEA:41789"/>
    </physiologicalReaction>
</comment>
<feature type="region of interest" description="N-terminal hotdog fold" evidence="64">
    <location>
        <begin position="1007"/>
        <end position="1126"/>
    </location>
</feature>
<evidence type="ECO:0000256" key="20">
    <source>
        <dbReference type="ARBA" id="ARBA00023098"/>
    </source>
</evidence>
<dbReference type="Pfam" id="PF02801">
    <property type="entry name" value="Ketoacyl-synt_C"/>
    <property type="match status" value="1"/>
</dbReference>
<evidence type="ECO:0000256" key="65">
    <source>
        <dbReference type="SAM" id="MobiDB-lite"/>
    </source>
</evidence>
<comment type="catalytic activity">
    <reaction evidence="50">
        <text>3-oxohexanoyl-[ACP] + NADPH + H(+) = (3R)-hydroxyhexanoyl-[ACP] + NADP(+)</text>
        <dbReference type="Rhea" id="RHEA:41824"/>
        <dbReference type="Rhea" id="RHEA-COMP:9629"/>
        <dbReference type="Rhea" id="RHEA-COMP:9630"/>
        <dbReference type="ChEBI" id="CHEBI:15378"/>
        <dbReference type="ChEBI" id="CHEBI:57783"/>
        <dbReference type="ChEBI" id="CHEBI:58349"/>
        <dbReference type="ChEBI" id="CHEBI:78456"/>
        <dbReference type="ChEBI" id="CHEBI:78457"/>
    </reaction>
    <physiologicalReaction direction="left-to-right" evidence="50">
        <dbReference type="Rhea" id="RHEA:41825"/>
    </physiologicalReaction>
</comment>
<evidence type="ECO:0000256" key="35">
    <source>
        <dbReference type="ARBA" id="ARBA00047394"/>
    </source>
</evidence>
<evidence type="ECO:0000259" key="67">
    <source>
        <dbReference type="PROSITE" id="PS50075"/>
    </source>
</evidence>
<evidence type="ECO:0000256" key="46">
    <source>
        <dbReference type="ARBA" id="ARBA00048281"/>
    </source>
</evidence>
<comment type="catalytic activity">
    <reaction evidence="42">
        <text>(2E)-hexenoyl-[ACP] + NADPH + H(+) = hexanoyl-[ACP] + NADP(+)</text>
        <dbReference type="Rhea" id="RHEA:41832"/>
        <dbReference type="Rhea" id="RHEA-COMP:9631"/>
        <dbReference type="Rhea" id="RHEA-COMP:9632"/>
        <dbReference type="ChEBI" id="CHEBI:15378"/>
        <dbReference type="ChEBI" id="CHEBI:57783"/>
        <dbReference type="ChEBI" id="CHEBI:58349"/>
        <dbReference type="ChEBI" id="CHEBI:78458"/>
        <dbReference type="ChEBI" id="CHEBI:78459"/>
    </reaction>
    <physiologicalReaction direction="left-to-right" evidence="42">
        <dbReference type="Rhea" id="RHEA:41833"/>
    </physiologicalReaction>
</comment>
<keyword evidence="21" id="KW-0275">Fatty acid biosynthesis</keyword>
<dbReference type="FunFam" id="3.40.366.10:FF:000005">
    <property type="entry name" value="Fatty acid synthase"/>
    <property type="match status" value="1"/>
</dbReference>
<comment type="catalytic activity">
    <reaction evidence="26">
        <text>(3R)-hydroxydecanoyl-[ACP] = (2E)-decenoyl-[ACP] + H2O</text>
        <dbReference type="Rhea" id="RHEA:41860"/>
        <dbReference type="Rhea" id="RHEA-COMP:9638"/>
        <dbReference type="Rhea" id="RHEA-COMP:9639"/>
        <dbReference type="ChEBI" id="CHEBI:15377"/>
        <dbReference type="ChEBI" id="CHEBI:78466"/>
        <dbReference type="ChEBI" id="CHEBI:78467"/>
    </reaction>
    <physiologicalReaction direction="left-to-right" evidence="26">
        <dbReference type="Rhea" id="RHEA:41861"/>
    </physiologicalReaction>
</comment>
<dbReference type="UniPathway" id="UPA00094"/>
<dbReference type="GO" id="GO:0006633">
    <property type="term" value="P:fatty acid biosynthetic process"/>
    <property type="evidence" value="ECO:0007669"/>
    <property type="project" value="UniProtKB-UniPathway"/>
</dbReference>
<comment type="catalytic activity">
    <reaction evidence="43">
        <text>3-oxobutanoyl-[ACP] + NADPH + H(+) = (3R)-hydroxybutanoyl-[ACP] + NADP(+)</text>
        <dbReference type="Rhea" id="RHEA:41804"/>
        <dbReference type="Rhea" id="RHEA-COMP:9625"/>
        <dbReference type="Rhea" id="RHEA-COMP:9626"/>
        <dbReference type="ChEBI" id="CHEBI:15378"/>
        <dbReference type="ChEBI" id="CHEBI:57783"/>
        <dbReference type="ChEBI" id="CHEBI:58349"/>
        <dbReference type="ChEBI" id="CHEBI:78450"/>
        <dbReference type="ChEBI" id="CHEBI:78451"/>
    </reaction>
    <physiologicalReaction direction="left-to-right" evidence="43">
        <dbReference type="Rhea" id="RHEA:41805"/>
    </physiologicalReaction>
</comment>
<dbReference type="SMART" id="SM00825">
    <property type="entry name" value="PKS_KS"/>
    <property type="match status" value="1"/>
</dbReference>
<evidence type="ECO:0000256" key="64">
    <source>
        <dbReference type="PROSITE-ProRule" id="PRU01363"/>
    </source>
</evidence>
<dbReference type="GO" id="GO:0019171">
    <property type="term" value="F:(3R)-hydroxyacyl-[acyl-carrier-protein] dehydratase activity"/>
    <property type="evidence" value="ECO:0007669"/>
    <property type="project" value="UniProtKB-EC"/>
</dbReference>
<keyword evidence="18" id="KW-0560">Oxidoreductase</keyword>
<comment type="catalytic activity">
    <reaction evidence="49">
        <text>a fatty acyl-[ACP] + malonyl-[ACP] + H(+) = a 3-oxoacyl-[ACP] + holo-[ACP] + CO2</text>
        <dbReference type="Rhea" id="RHEA:22836"/>
        <dbReference type="Rhea" id="RHEA-COMP:9623"/>
        <dbReference type="Rhea" id="RHEA-COMP:9685"/>
        <dbReference type="Rhea" id="RHEA-COMP:9916"/>
        <dbReference type="Rhea" id="RHEA-COMP:14125"/>
        <dbReference type="ChEBI" id="CHEBI:15378"/>
        <dbReference type="ChEBI" id="CHEBI:16526"/>
        <dbReference type="ChEBI" id="CHEBI:64479"/>
        <dbReference type="ChEBI" id="CHEBI:78449"/>
        <dbReference type="ChEBI" id="CHEBI:78776"/>
        <dbReference type="ChEBI" id="CHEBI:138651"/>
        <dbReference type="EC" id="2.3.1.41"/>
    </reaction>
    <physiologicalReaction direction="left-to-right" evidence="49">
        <dbReference type="Rhea" id="RHEA:22837"/>
    </physiologicalReaction>
</comment>
<feature type="transmembrane region" description="Helical" evidence="66">
    <location>
        <begin position="2360"/>
        <end position="2379"/>
    </location>
</feature>
<dbReference type="Pfam" id="PF13602">
    <property type="entry name" value="ADH_zinc_N_2"/>
    <property type="match status" value="1"/>
</dbReference>
<keyword evidence="16" id="KW-0663">Pyridoxal phosphate</keyword>
<keyword evidence="10" id="KW-0597">Phosphoprotein</keyword>
<comment type="catalytic activity">
    <reaction evidence="47">
        <text>tetradecanoyl-[ACP] + H2O = tetradecanoate + holo-[ACP] + H(+)</text>
        <dbReference type="Rhea" id="RHEA:30123"/>
        <dbReference type="Rhea" id="RHEA-COMP:9648"/>
        <dbReference type="Rhea" id="RHEA-COMP:9685"/>
        <dbReference type="ChEBI" id="CHEBI:15377"/>
        <dbReference type="ChEBI" id="CHEBI:15378"/>
        <dbReference type="ChEBI" id="CHEBI:30807"/>
        <dbReference type="ChEBI" id="CHEBI:64479"/>
        <dbReference type="ChEBI" id="CHEBI:78477"/>
        <dbReference type="EC" id="3.1.2.14"/>
    </reaction>
    <physiologicalReaction direction="left-to-right" evidence="47">
        <dbReference type="Rhea" id="RHEA:30124"/>
    </physiologicalReaction>
</comment>
<dbReference type="CDD" id="cd08954">
    <property type="entry name" value="KR_1_FAS_SDR_x"/>
    <property type="match status" value="1"/>
</dbReference>
<keyword evidence="19" id="KW-0520">NAD</keyword>
<dbReference type="SUPFAM" id="SSF50129">
    <property type="entry name" value="GroES-like"/>
    <property type="match status" value="1"/>
</dbReference>
<dbReference type="InterPro" id="IPR014030">
    <property type="entry name" value="Ketoacyl_synth_N"/>
</dbReference>
<dbReference type="Pfam" id="PF21089">
    <property type="entry name" value="PKS_DH_N"/>
    <property type="match status" value="1"/>
</dbReference>
<evidence type="ECO:0000256" key="55">
    <source>
        <dbReference type="ARBA" id="ARBA00049019"/>
    </source>
</evidence>
<dbReference type="InterPro" id="IPR036291">
    <property type="entry name" value="NAD(P)-bd_dom_sf"/>
</dbReference>
<evidence type="ECO:0000256" key="3">
    <source>
        <dbReference type="ARBA" id="ARBA00012480"/>
    </source>
</evidence>
<dbReference type="SUPFAM" id="SSF53901">
    <property type="entry name" value="Thiolase-like"/>
    <property type="match status" value="1"/>
</dbReference>
<evidence type="ECO:0000256" key="60">
    <source>
        <dbReference type="ARBA" id="ARBA00049422"/>
    </source>
</evidence>
<dbReference type="EC" id="1.1.1.100" evidence="5"/>
<dbReference type="SUPFAM" id="SSF52151">
    <property type="entry name" value="FabD/lysophospholipase-like"/>
    <property type="match status" value="1"/>
</dbReference>
<evidence type="ECO:0000256" key="8">
    <source>
        <dbReference type="ARBA" id="ARBA00022450"/>
    </source>
</evidence>
<evidence type="ECO:0000256" key="66">
    <source>
        <dbReference type="SAM" id="Phobius"/>
    </source>
</evidence>
<comment type="catalytic activity">
    <reaction evidence="23">
        <text>(3R)-hydroxyoctanoyl-[ACP] = (2E)-octenoyl-[ACP] + H2O</text>
        <dbReference type="Rhea" id="RHEA:41844"/>
        <dbReference type="Rhea" id="RHEA-COMP:9634"/>
        <dbReference type="Rhea" id="RHEA-COMP:9635"/>
        <dbReference type="ChEBI" id="CHEBI:15377"/>
        <dbReference type="ChEBI" id="CHEBI:78461"/>
        <dbReference type="ChEBI" id="CHEBI:78462"/>
    </reaction>
    <physiologicalReaction direction="left-to-right" evidence="23">
        <dbReference type="Rhea" id="RHEA:41845"/>
    </physiologicalReaction>
</comment>
<organism evidence="70 71">
    <name type="scientific">Lucilia cuprina</name>
    <name type="common">Green bottle fly</name>
    <name type="synonym">Australian sheep blowfly</name>
    <dbReference type="NCBI Taxonomy" id="7375"/>
    <lineage>
        <taxon>Eukaryota</taxon>
        <taxon>Metazoa</taxon>
        <taxon>Ecdysozoa</taxon>
        <taxon>Arthropoda</taxon>
        <taxon>Hexapoda</taxon>
        <taxon>Insecta</taxon>
        <taxon>Pterygota</taxon>
        <taxon>Neoptera</taxon>
        <taxon>Endopterygota</taxon>
        <taxon>Diptera</taxon>
        <taxon>Brachycera</taxon>
        <taxon>Muscomorpha</taxon>
        <taxon>Oestroidea</taxon>
        <taxon>Calliphoridae</taxon>
        <taxon>Luciliinae</taxon>
        <taxon>Lucilia</taxon>
    </lineage>
</organism>
<evidence type="ECO:0000256" key="58">
    <source>
        <dbReference type="ARBA" id="ARBA00049263"/>
    </source>
</evidence>
<evidence type="ECO:0000256" key="38">
    <source>
        <dbReference type="ARBA" id="ARBA00047451"/>
    </source>
</evidence>
<comment type="catalytic activity">
    <reaction evidence="25">
        <text>(3R)-hydroxyhexanoyl-[ACP] = (2E)-hexenoyl-[ACP] + H2O</text>
        <dbReference type="Rhea" id="RHEA:41828"/>
        <dbReference type="Rhea" id="RHEA-COMP:9630"/>
        <dbReference type="Rhea" id="RHEA-COMP:9631"/>
        <dbReference type="ChEBI" id="CHEBI:15377"/>
        <dbReference type="ChEBI" id="CHEBI:78457"/>
        <dbReference type="ChEBI" id="CHEBI:78458"/>
    </reaction>
    <physiologicalReaction direction="left-to-right" evidence="25">
        <dbReference type="Rhea" id="RHEA:41829"/>
    </physiologicalReaction>
</comment>
<evidence type="ECO:0000256" key="10">
    <source>
        <dbReference type="ARBA" id="ARBA00022553"/>
    </source>
</evidence>
<dbReference type="EC" id="2.3.1.85" evidence="4"/>
<evidence type="ECO:0000256" key="37">
    <source>
        <dbReference type="ARBA" id="ARBA00047440"/>
    </source>
</evidence>
<dbReference type="InterPro" id="IPR001227">
    <property type="entry name" value="Ac_transferase_dom_sf"/>
</dbReference>
<evidence type="ECO:0000256" key="31">
    <source>
        <dbReference type="ARBA" id="ARBA00023402"/>
    </source>
</evidence>
<gene>
    <name evidence="70" type="ORF">FF38_08018</name>
</gene>
<dbReference type="InterPro" id="IPR020806">
    <property type="entry name" value="PKS_PP-bd"/>
</dbReference>
<evidence type="ECO:0000256" key="33">
    <source>
        <dbReference type="ARBA" id="ARBA00044883"/>
    </source>
</evidence>
<dbReference type="InterPro" id="IPR014043">
    <property type="entry name" value="Acyl_transferase_dom"/>
</dbReference>
<dbReference type="PROSITE" id="PS50075">
    <property type="entry name" value="CARRIER"/>
    <property type="match status" value="1"/>
</dbReference>
<evidence type="ECO:0000256" key="48">
    <source>
        <dbReference type="ARBA" id="ARBA00048420"/>
    </source>
</evidence>
<evidence type="ECO:0000256" key="50">
    <source>
        <dbReference type="ARBA" id="ARBA00048571"/>
    </source>
</evidence>
<sequence>KVSFKLLKSENKIHSLQTAHQTQQHSVNNQNNVNSSSSPSLQKSANKGKSANRRKKRRNKQQRNSTPTQQDIAQQQQQQEEHIVKTDQIVVVNNETLKSNSNHNAFINAINSNSITNSNTHTNNQEINNMPARFADGVINENEGRNVPHDLQGRFGARSSGAMTTSDVAITGFSGRLPESSNIDEFKKNLFEGVDMVNDDPRRWEKGLYGLPERIGKIKDEDLEHFDQQFFSVHQKQAECMDPQMRMLLECTYEAIIDSGVNPSEIRGSRTGVYVGVSASETEQYWTSDQDRVNGYGLTGCARAMFANRVSYTFDFKGPSYSVDTACSSSLYALEQAFSDMRDGKCDSAVVAGLGVILKPTMSLQFKRLNMLSPDGMCKAFDESGNGYVRSDGCVVIFLQKVSQSKRVYATVLNVRTNTDGYKEQGITYPDGKMQNRLIRETYEEINLDPNDVVYVEAHGTGTKVGDPQEVNSITDFFCKNRKTPLLIGSVKSNMGHSEPASGVCSIAKVLIAMEEGVIPANLHYKNPNPDLYGLMDGRLKVVDKNLPWEGGIVGINSFGFGGANAHVILKSNPKPKAITPTVGPPKMVVCSGRTFDAVQELLEDATAHRDDDEYLALINDIHSKNIPLHYYRGYCVMDTKGSLQREVVEFNDENRPIWYIYSGMGSQWASMAKDLMQFEVFANSVHRCAEALRPEGIDLVDVLTRSTEQSFDNILNSFISIAAMQVALTDLLASLNIKPDGIVGHSVGELGCAYADGCFTPEQTVLAAYWRGKSIQDTKLPSGKMAAIGLDWEEAHKRMPADCFPVCHNSGDNCTISGPDASIDALVAQLSSEGIFAKAVKSSGYAFHSKYIADAGPKLRKSLEKIIPNAKNRTSRWISTSIPESAWNTPVAKQSSAAYHVNNLLSPVLFHEALQHIPKNAIAIEIAPTGLLQAILKRALGSDATNVSLVKRGHENNVEFLLMNIGKIYAAGAQPQVLTLFKPITYPVGRGTPMLNSKVGWDHSQKWIVPKYGKETTSGETVIEINLGKEEDAFLAGHTIDGRILFPATGYMTLAWMTFAKMKGMEYQKCPVVMENVVFHRATILNKEGVVKFGLNFFDGTGNFEICEGGSLAVSGKISIPDDIEREELPLDALPVSTLGKELNTNDVYKELRLRGYDYSGIFRGIVKSDTVANAGQLQWVGNWISFMDTMLQFSILSKNLRELYLPTRIEKAVLNPAKHLEEMSKLSEEFLTQNGVPVYMYGDINVIKSAGVEMRGLKASLASKRPGTQNPPTLERYTFVPNVNHADLHENSEKSRLQALTVALHTLIENSQGAIKIKGVELANGRNPDVLMAAKLLQIIEGEPTITADVAVATYNNNEDTIASALGAESGVRIISKNILEEPVEQNCHFLYALDVLSRPDTMILENSKATIKDNGFLIFEESTTSYDKSGRELLKKSGLTVVTEQVIGGSRVLVMARKPVDLKQREAVVVHVTETNFKWLDDLKEALAKAAEIERYVYIVCQGEELFGAVGFMNCIKNENGGKLARMVFIQDKNAEKFSLTSKFYTEQLSKDLINNVLKNSTWGTFRHLKLEIDVATLQVEHAYVNALTKGDLASLKWIEAPQMNTSLLDDNSELCTVYYAPINFRDVMLSSGKLSADALPGDLAQQDCVLGLEFAGRDSKGRRIMAMVPAKSMATTCVASKNMMWEIPDHWTMEEASTVPCVYATVYYALVVRGQMKKGEKILIHAGSGGVGQSAISIALHHGLTVFTTVGSKEKREFLKKRFPQLKDNHIGNSRDCSFEQMIMRETQGRGVDLVLNSLAEEKLQASVRCLGLNGRFLEIGKFDLSNNSSLGMSVFLKNTSFHGILLDSVMEGEEAMQNQVVSLVAEGIKSGAVRPLPTSVFNEHQVESAFRFMASGKHIGKVVVKVRDEEDGRKTVKPTARLVNAIPRTYMHPEKSYIIVGGLGGFGLELTNWLVSRGAKYLVLTSRSGVKTGYQSLMIRRWQERGVKVLVDTSDVTSAKGCQQLLQNANNLALVGGIFNLAAVLRDALLEDQTVKDFETVCESKVQGTKYLDQYSRDMCSELDYFVCFSSVSCGRGNIGQTNYGLANSAMERICELRQASGFPGLAIQWGAIGDTGLVIENLGDNDTVIGGTLPQRMSSCLQTIDFFLQQPHPVLASMVVAEKRKSDQSGGVSLIACVANILGLRDTKNVQDSASLADLGMDSLMGAEIKQTLERNFDIVMAPAEIRQLTFGQLKQLSGGEGSDAAASPASPVHRTPSPSPFGDGTQVVFTTELMPTQPIVRLQSAAPADSKKRPFFVVSPIEGFADALKQLASRLDCPVYGLQCTAEANLDSIDTLADFYLKQIRTVQPNGPYAIAGYSFGALVAFVIVLHLEKMKEKAQLVMLDGAPKYVNWYTTNFKQRLNTSDDQNEAYGLAYFGMVVANIDYSLVAKVLLNIPTWESKVAKCAEIVAAEINQPTDLIVQAATSFYKKLYAADKYVPSTKVSCEVTLVKPTENYAKLEEDYGLNEVCQKSVKVLTVEGNHRTFLVEEKSLQKIESILNNIIN</sequence>
<dbReference type="Pfam" id="PF00975">
    <property type="entry name" value="Thioesterase"/>
    <property type="match status" value="1"/>
</dbReference>
<accession>A0A0L0BS22</accession>
<comment type="catalytic activity">
    <reaction evidence="35">
        <text>hexanoyl-[ACP] + malonyl-[ACP] + H(+) = 3-oxooctanoyl-[ACP] + holo-[ACP] + CO2</text>
        <dbReference type="Rhea" id="RHEA:41836"/>
        <dbReference type="Rhea" id="RHEA-COMP:9623"/>
        <dbReference type="Rhea" id="RHEA-COMP:9632"/>
        <dbReference type="Rhea" id="RHEA-COMP:9633"/>
        <dbReference type="Rhea" id="RHEA-COMP:9685"/>
        <dbReference type="ChEBI" id="CHEBI:15378"/>
        <dbReference type="ChEBI" id="CHEBI:16526"/>
        <dbReference type="ChEBI" id="CHEBI:64479"/>
        <dbReference type="ChEBI" id="CHEBI:78449"/>
        <dbReference type="ChEBI" id="CHEBI:78459"/>
        <dbReference type="ChEBI" id="CHEBI:78460"/>
    </reaction>
    <physiologicalReaction direction="left-to-right" evidence="35">
        <dbReference type="Rhea" id="RHEA:41837"/>
    </physiologicalReaction>
</comment>
<comment type="catalytic activity">
    <reaction evidence="60">
        <text>3-oxooctanoyl-[ACP] + NADPH + H(+) = (3R)-hydroxyoctanoyl-[ACP] + NADP(+)</text>
        <dbReference type="Rhea" id="RHEA:41840"/>
        <dbReference type="Rhea" id="RHEA-COMP:9633"/>
        <dbReference type="Rhea" id="RHEA-COMP:9634"/>
        <dbReference type="ChEBI" id="CHEBI:15378"/>
        <dbReference type="ChEBI" id="CHEBI:57783"/>
        <dbReference type="ChEBI" id="CHEBI:58349"/>
        <dbReference type="ChEBI" id="CHEBI:78460"/>
        <dbReference type="ChEBI" id="CHEBI:78461"/>
    </reaction>
    <physiologicalReaction direction="left-to-right" evidence="60">
        <dbReference type="Rhea" id="RHEA:41841"/>
    </physiologicalReaction>
</comment>
<evidence type="ECO:0000256" key="62">
    <source>
        <dbReference type="ARBA" id="ARBA00049521"/>
    </source>
</evidence>
<dbReference type="PROSITE" id="PS52019">
    <property type="entry name" value="PKS_MFAS_DH"/>
    <property type="match status" value="1"/>
</dbReference>
<comment type="catalytic activity">
    <reaction evidence="56">
        <text>decanoyl-[ACP] + malonyl-[ACP] + H(+) = 3-oxododecanoyl-[ACP] + holo-[ACP] + CO2</text>
        <dbReference type="Rhea" id="RHEA:41868"/>
        <dbReference type="Rhea" id="RHEA-COMP:9623"/>
        <dbReference type="Rhea" id="RHEA-COMP:9640"/>
        <dbReference type="Rhea" id="RHEA-COMP:9641"/>
        <dbReference type="Rhea" id="RHEA-COMP:9685"/>
        <dbReference type="ChEBI" id="CHEBI:15378"/>
        <dbReference type="ChEBI" id="CHEBI:16526"/>
        <dbReference type="ChEBI" id="CHEBI:64479"/>
        <dbReference type="ChEBI" id="CHEBI:78449"/>
        <dbReference type="ChEBI" id="CHEBI:78468"/>
        <dbReference type="ChEBI" id="CHEBI:78469"/>
    </reaction>
    <physiologicalReaction direction="left-to-right" evidence="56">
        <dbReference type="Rhea" id="RHEA:41869"/>
    </physiologicalReaction>
</comment>
<evidence type="ECO:0000256" key="25">
    <source>
        <dbReference type="ARBA" id="ARBA00023373"/>
    </source>
</evidence>
<evidence type="ECO:0000256" key="28">
    <source>
        <dbReference type="ARBA" id="ARBA00023398"/>
    </source>
</evidence>
<keyword evidence="20" id="KW-0443">Lipid metabolism</keyword>
<dbReference type="Pfam" id="PF16197">
    <property type="entry name" value="KAsynt_C_assoc"/>
    <property type="match status" value="1"/>
</dbReference>
<comment type="catalytic activity">
    <reaction evidence="40">
        <text>dodecanoyl-[ACP] + malonyl-[ACP] + H(+) = 3-oxotetradecanoyl-[ACP] + holo-[ACP] + CO2</text>
        <dbReference type="Rhea" id="RHEA:41884"/>
        <dbReference type="Rhea" id="RHEA-COMP:9623"/>
        <dbReference type="Rhea" id="RHEA-COMP:9644"/>
        <dbReference type="Rhea" id="RHEA-COMP:9645"/>
        <dbReference type="Rhea" id="RHEA-COMP:9685"/>
        <dbReference type="ChEBI" id="CHEBI:15378"/>
        <dbReference type="ChEBI" id="CHEBI:16526"/>
        <dbReference type="ChEBI" id="CHEBI:64479"/>
        <dbReference type="ChEBI" id="CHEBI:65264"/>
        <dbReference type="ChEBI" id="CHEBI:78449"/>
        <dbReference type="ChEBI" id="CHEBI:78473"/>
    </reaction>
    <physiologicalReaction direction="left-to-right" evidence="40">
        <dbReference type="Rhea" id="RHEA:41885"/>
    </physiologicalReaction>
</comment>
<dbReference type="EC" id="3.1.2.14" evidence="3"/>
<dbReference type="GO" id="GO:0141148">
    <property type="term" value="F:enoyl-[acyl-carrier-protein] reductase (NADPH) activity"/>
    <property type="evidence" value="ECO:0007669"/>
    <property type="project" value="UniProtKB-EC"/>
</dbReference>
<dbReference type="PROSITE" id="PS52004">
    <property type="entry name" value="KS3_2"/>
    <property type="match status" value="1"/>
</dbReference>
<comment type="catalytic activity">
    <reaction evidence="24">
        <text>(3R)-hydroxydodecanoyl-[ACP] = (2E)-dodecenoyl-[ACP] + H2O</text>
        <dbReference type="Rhea" id="RHEA:41876"/>
        <dbReference type="Rhea" id="RHEA-COMP:9642"/>
        <dbReference type="Rhea" id="RHEA-COMP:9643"/>
        <dbReference type="ChEBI" id="CHEBI:15377"/>
        <dbReference type="ChEBI" id="CHEBI:78470"/>
        <dbReference type="ChEBI" id="CHEBI:78472"/>
    </reaction>
    <physiologicalReaction direction="left-to-right" evidence="24">
        <dbReference type="Rhea" id="RHEA:41877"/>
    </physiologicalReaction>
</comment>
<dbReference type="InterPro" id="IPR013968">
    <property type="entry name" value="PKS_KR"/>
</dbReference>
<dbReference type="GO" id="GO:0004316">
    <property type="term" value="F:3-oxoacyl-[acyl-carrier-protein] reductase (NADPH) activity"/>
    <property type="evidence" value="ECO:0007669"/>
    <property type="project" value="UniProtKB-EC"/>
</dbReference>
<dbReference type="EC" id="2.3.1.41" evidence="6"/>
<keyword evidence="12" id="KW-0702">S-nitrosylation</keyword>
<dbReference type="SMART" id="SM00823">
    <property type="entry name" value="PKS_PP"/>
    <property type="match status" value="1"/>
</dbReference>
<name>A0A0L0BS22_LUCCU</name>
<dbReference type="Gene3D" id="3.90.180.10">
    <property type="entry name" value="Medium-chain alcohol dehydrogenases, catalytic domain"/>
    <property type="match status" value="1"/>
</dbReference>
<evidence type="ECO:0000256" key="45">
    <source>
        <dbReference type="ARBA" id="ARBA00048051"/>
    </source>
</evidence>
<feature type="active site" description="Proton donor; for dehydratase activity" evidence="64">
    <location>
        <position position="1190"/>
    </location>
</feature>
<dbReference type="PANTHER" id="PTHR43775:SF7">
    <property type="entry name" value="FATTY ACID SYNTHASE"/>
    <property type="match status" value="1"/>
</dbReference>
<comment type="catalytic activity">
    <reaction evidence="30">
        <text>(3R)-hydroxyhexadecanoyl-[ACP] = (2E)-hexadecenoyl-[ACP] + H2O</text>
        <dbReference type="Rhea" id="RHEA:41908"/>
        <dbReference type="Rhea" id="RHEA-COMP:9650"/>
        <dbReference type="Rhea" id="RHEA-COMP:9651"/>
        <dbReference type="ChEBI" id="CHEBI:15377"/>
        <dbReference type="ChEBI" id="CHEBI:78480"/>
        <dbReference type="ChEBI" id="CHEBI:78481"/>
    </reaction>
    <physiologicalReaction direction="left-to-right" evidence="30">
        <dbReference type="Rhea" id="RHEA:41909"/>
    </physiologicalReaction>
</comment>
<dbReference type="InterPro" id="IPR036736">
    <property type="entry name" value="ACP-like_sf"/>
</dbReference>
<evidence type="ECO:0000256" key="44">
    <source>
        <dbReference type="ARBA" id="ARBA00047961"/>
    </source>
</evidence>
<dbReference type="Pfam" id="PF00550">
    <property type="entry name" value="PP-binding"/>
    <property type="match status" value="1"/>
</dbReference>
<evidence type="ECO:0000256" key="12">
    <source>
        <dbReference type="ARBA" id="ARBA00022799"/>
    </source>
</evidence>
<comment type="catalytic activity">
    <reaction evidence="53">
        <text>hexadecanoyl-[ACP] + H2O = hexadecanoate + holo-[ACP] + H(+)</text>
        <dbReference type="Rhea" id="RHEA:41932"/>
        <dbReference type="Rhea" id="RHEA-COMP:9652"/>
        <dbReference type="Rhea" id="RHEA-COMP:9685"/>
        <dbReference type="ChEBI" id="CHEBI:7896"/>
        <dbReference type="ChEBI" id="CHEBI:15377"/>
        <dbReference type="ChEBI" id="CHEBI:15378"/>
        <dbReference type="ChEBI" id="CHEBI:64479"/>
        <dbReference type="ChEBI" id="CHEBI:78483"/>
        <dbReference type="EC" id="3.1.2.14"/>
    </reaction>
    <physiologicalReaction direction="left-to-right" evidence="53">
        <dbReference type="Rhea" id="RHEA:41933"/>
    </physiologicalReaction>
</comment>
<dbReference type="InterPro" id="IPR016035">
    <property type="entry name" value="Acyl_Trfase/lysoPLipase"/>
</dbReference>
<dbReference type="Gene3D" id="3.40.50.720">
    <property type="entry name" value="NAD(P)-binding Rossmann-like Domain"/>
    <property type="match status" value="1"/>
</dbReference>
<feature type="region of interest" description="Disordered" evidence="65">
    <location>
        <begin position="14"/>
        <end position="80"/>
    </location>
</feature>
<evidence type="ECO:0000259" key="69">
    <source>
        <dbReference type="PROSITE" id="PS52019"/>
    </source>
</evidence>
<keyword evidence="71" id="KW-1185">Reference proteome</keyword>
<feature type="domain" description="Ketosynthase family 3 (KS3)" evidence="68">
    <location>
        <begin position="165"/>
        <end position="572"/>
    </location>
</feature>
<evidence type="ECO:0000256" key="26">
    <source>
        <dbReference type="ARBA" id="ARBA00023388"/>
    </source>
</evidence>
<dbReference type="Gene3D" id="3.40.50.1820">
    <property type="entry name" value="alpha/beta hydrolase"/>
    <property type="match status" value="1"/>
</dbReference>
<evidence type="ECO:0000256" key="56">
    <source>
        <dbReference type="ARBA" id="ARBA00049109"/>
    </source>
</evidence>
<dbReference type="Pfam" id="PF00109">
    <property type="entry name" value="ketoacyl-synt"/>
    <property type="match status" value="1"/>
</dbReference>
<comment type="catalytic activity">
    <reaction evidence="38">
        <text>tetradecanoyl-[ACP] + malonyl-[ACP] + H(+) = 3-oxohexadecanoyl-[ACP] + holo-[ACP] + CO2</text>
        <dbReference type="Rhea" id="RHEA:41900"/>
        <dbReference type="Rhea" id="RHEA-COMP:9623"/>
        <dbReference type="Rhea" id="RHEA-COMP:9648"/>
        <dbReference type="Rhea" id="RHEA-COMP:9649"/>
        <dbReference type="Rhea" id="RHEA-COMP:9685"/>
        <dbReference type="ChEBI" id="CHEBI:15378"/>
        <dbReference type="ChEBI" id="CHEBI:16526"/>
        <dbReference type="ChEBI" id="CHEBI:64479"/>
        <dbReference type="ChEBI" id="CHEBI:78449"/>
        <dbReference type="ChEBI" id="CHEBI:78477"/>
        <dbReference type="ChEBI" id="CHEBI:78478"/>
    </reaction>
    <physiologicalReaction direction="left-to-right" evidence="38">
        <dbReference type="Rhea" id="RHEA:41901"/>
    </physiologicalReaction>
</comment>
<dbReference type="InterPro" id="IPR057326">
    <property type="entry name" value="KR_dom"/>
</dbReference>
<comment type="catalytic activity">
    <reaction evidence="46">
        <text>(2E)-dodecenoyl-[ACP] + NADPH + H(+) = dodecanoyl-[ACP] + NADP(+)</text>
        <dbReference type="Rhea" id="RHEA:41880"/>
        <dbReference type="Rhea" id="RHEA-COMP:9643"/>
        <dbReference type="Rhea" id="RHEA-COMP:9644"/>
        <dbReference type="ChEBI" id="CHEBI:15378"/>
        <dbReference type="ChEBI" id="CHEBI:57783"/>
        <dbReference type="ChEBI" id="CHEBI:58349"/>
        <dbReference type="ChEBI" id="CHEBI:65264"/>
        <dbReference type="ChEBI" id="CHEBI:78472"/>
    </reaction>
    <physiologicalReaction direction="left-to-right" evidence="46">
        <dbReference type="Rhea" id="RHEA:41881"/>
    </physiologicalReaction>
</comment>
<evidence type="ECO:0000256" key="51">
    <source>
        <dbReference type="ARBA" id="ARBA00048650"/>
    </source>
</evidence>
<dbReference type="Pfam" id="PF21149">
    <property type="entry name" value="FAS_pseudo-KR"/>
    <property type="match status" value="1"/>
</dbReference>
<evidence type="ECO:0000256" key="11">
    <source>
        <dbReference type="ARBA" id="ARBA00022679"/>
    </source>
</evidence>
<comment type="catalytic activity">
    <reaction evidence="44">
        <text>acetyl-[ACP] + malonyl-[ACP] + H(+) = 3-oxobutanoyl-[ACP] + holo-[ACP] + CO2</text>
        <dbReference type="Rhea" id="RHEA:41800"/>
        <dbReference type="Rhea" id="RHEA-COMP:9621"/>
        <dbReference type="Rhea" id="RHEA-COMP:9623"/>
        <dbReference type="Rhea" id="RHEA-COMP:9625"/>
        <dbReference type="Rhea" id="RHEA-COMP:9685"/>
        <dbReference type="ChEBI" id="CHEBI:15378"/>
        <dbReference type="ChEBI" id="CHEBI:16526"/>
        <dbReference type="ChEBI" id="CHEBI:64479"/>
        <dbReference type="ChEBI" id="CHEBI:78446"/>
        <dbReference type="ChEBI" id="CHEBI:78449"/>
        <dbReference type="ChEBI" id="CHEBI:78450"/>
    </reaction>
    <physiologicalReaction direction="left-to-right" evidence="44">
        <dbReference type="Rhea" id="RHEA:41801"/>
    </physiologicalReaction>
</comment>
<dbReference type="InterPro" id="IPR050091">
    <property type="entry name" value="PKS_NRPS_Biosynth_Enz"/>
</dbReference>
<evidence type="ECO:0000256" key="29">
    <source>
        <dbReference type="ARBA" id="ARBA00023399"/>
    </source>
</evidence>
<feature type="compositionally biased region" description="Low complexity" evidence="65">
    <location>
        <begin position="21"/>
        <end position="49"/>
    </location>
</feature>
<evidence type="ECO:0000313" key="70">
    <source>
        <dbReference type="EMBL" id="KNC22821.1"/>
    </source>
</evidence>
<dbReference type="FunFam" id="3.90.180.10:FF:000015">
    <property type="entry name" value="Fatty acid synthase"/>
    <property type="match status" value="1"/>
</dbReference>
<dbReference type="SUPFAM" id="SSF53474">
    <property type="entry name" value="alpha/beta-Hydrolases"/>
    <property type="match status" value="1"/>
</dbReference>
<evidence type="ECO:0000256" key="30">
    <source>
        <dbReference type="ARBA" id="ARBA00023401"/>
    </source>
</evidence>
<evidence type="ECO:0000256" key="24">
    <source>
        <dbReference type="ARBA" id="ARBA00023351"/>
    </source>
</evidence>
<evidence type="ECO:0000256" key="59">
    <source>
        <dbReference type="ARBA" id="ARBA00049414"/>
    </source>
</evidence>
<dbReference type="SUPFAM" id="SSF51735">
    <property type="entry name" value="NAD(P)-binding Rossmann-fold domains"/>
    <property type="match status" value="2"/>
</dbReference>
<dbReference type="STRING" id="7375.A0A0L0BS22"/>
<feature type="compositionally biased region" description="Low complexity" evidence="65">
    <location>
        <begin position="62"/>
        <end position="78"/>
    </location>
</feature>
<evidence type="ECO:0000256" key="27">
    <source>
        <dbReference type="ARBA" id="ARBA00023394"/>
    </source>
</evidence>
<evidence type="ECO:0000313" key="71">
    <source>
        <dbReference type="Proteomes" id="UP000037069"/>
    </source>
</evidence>
<keyword evidence="11" id="KW-0808">Transferase</keyword>
<evidence type="ECO:0000256" key="57">
    <source>
        <dbReference type="ARBA" id="ARBA00049171"/>
    </source>
</evidence>
<keyword evidence="66" id="KW-0472">Membrane</keyword>
<dbReference type="InterPro" id="IPR011032">
    <property type="entry name" value="GroES-like_sf"/>
</dbReference>
<evidence type="ECO:0000256" key="2">
    <source>
        <dbReference type="ARBA" id="ARBA00012004"/>
    </source>
</evidence>
<evidence type="ECO:0000256" key="15">
    <source>
        <dbReference type="ARBA" id="ARBA00022857"/>
    </source>
</evidence>
<dbReference type="InterPro" id="IPR020843">
    <property type="entry name" value="ER"/>
</dbReference>
<evidence type="ECO:0000256" key="43">
    <source>
        <dbReference type="ARBA" id="ARBA00047953"/>
    </source>
</evidence>
<feature type="non-terminal residue" evidence="70">
    <location>
        <position position="1"/>
    </location>
</feature>
<evidence type="ECO:0000256" key="53">
    <source>
        <dbReference type="ARBA" id="ARBA00048704"/>
    </source>
</evidence>
<keyword evidence="66" id="KW-1133">Transmembrane helix</keyword>
<comment type="catalytic activity">
    <reaction evidence="61">
        <text>butanoyl-[ACP] + malonyl-[ACP] + H(+) = 3-oxohexanoyl-[ACP] + holo-[ACP] + CO2</text>
        <dbReference type="Rhea" id="RHEA:41820"/>
        <dbReference type="Rhea" id="RHEA-COMP:9623"/>
        <dbReference type="Rhea" id="RHEA-COMP:9628"/>
        <dbReference type="Rhea" id="RHEA-COMP:9629"/>
        <dbReference type="Rhea" id="RHEA-COMP:9685"/>
        <dbReference type="ChEBI" id="CHEBI:15378"/>
        <dbReference type="ChEBI" id="CHEBI:16526"/>
        <dbReference type="ChEBI" id="CHEBI:64479"/>
        <dbReference type="ChEBI" id="CHEBI:78449"/>
        <dbReference type="ChEBI" id="CHEBI:78454"/>
        <dbReference type="ChEBI" id="CHEBI:78456"/>
    </reaction>
    <physiologicalReaction direction="left-to-right" evidence="61">
        <dbReference type="Rhea" id="RHEA:41821"/>
    </physiologicalReaction>
</comment>
<comment type="catalytic activity">
    <reaction evidence="36">
        <text>a (3R)-hydroxyacyl-[ACP] + NADP(+) = a 3-oxoacyl-[ACP] + NADPH + H(+)</text>
        <dbReference type="Rhea" id="RHEA:17397"/>
        <dbReference type="Rhea" id="RHEA-COMP:9916"/>
        <dbReference type="Rhea" id="RHEA-COMP:9945"/>
        <dbReference type="ChEBI" id="CHEBI:15378"/>
        <dbReference type="ChEBI" id="CHEBI:57783"/>
        <dbReference type="ChEBI" id="CHEBI:58349"/>
        <dbReference type="ChEBI" id="CHEBI:78776"/>
        <dbReference type="ChEBI" id="CHEBI:78827"/>
        <dbReference type="EC" id="1.1.1.100"/>
    </reaction>
    <physiologicalReaction direction="right-to-left" evidence="36">
        <dbReference type="Rhea" id="RHEA:17399"/>
    </physiologicalReaction>
</comment>
<comment type="catalytic activity">
    <reaction evidence="57">
        <text>(2E)-tetradecenoyl-[ACP] + NADPH + H(+) = tetradecanoyl-[ACP] + NADP(+)</text>
        <dbReference type="Rhea" id="RHEA:41896"/>
        <dbReference type="Rhea" id="RHEA-COMP:9647"/>
        <dbReference type="Rhea" id="RHEA-COMP:9648"/>
        <dbReference type="ChEBI" id="CHEBI:15378"/>
        <dbReference type="ChEBI" id="CHEBI:57783"/>
        <dbReference type="ChEBI" id="CHEBI:58349"/>
        <dbReference type="ChEBI" id="CHEBI:78475"/>
        <dbReference type="ChEBI" id="CHEBI:78477"/>
    </reaction>
    <physiologicalReaction direction="left-to-right" evidence="57">
        <dbReference type="Rhea" id="RHEA:41897"/>
    </physiologicalReaction>
</comment>